<reference evidence="2" key="1">
    <citation type="journal article" date="2012" name="Science">
        <title>The Paleozoic origin of enzymatic lignin decomposition reconstructed from 31 fungal genomes.</title>
        <authorList>
            <person name="Floudas D."/>
            <person name="Binder M."/>
            <person name="Riley R."/>
            <person name="Barry K."/>
            <person name="Blanchette R.A."/>
            <person name="Henrissat B."/>
            <person name="Martinez A.T."/>
            <person name="Otillar R."/>
            <person name="Spatafora J.W."/>
            <person name="Yadav J.S."/>
            <person name="Aerts A."/>
            <person name="Benoit I."/>
            <person name="Boyd A."/>
            <person name="Carlson A."/>
            <person name="Copeland A."/>
            <person name="Coutinho P.M."/>
            <person name="de Vries R.P."/>
            <person name="Ferreira P."/>
            <person name="Findley K."/>
            <person name="Foster B."/>
            <person name="Gaskell J."/>
            <person name="Glotzer D."/>
            <person name="Gorecki P."/>
            <person name="Heitman J."/>
            <person name="Hesse C."/>
            <person name="Hori C."/>
            <person name="Igarashi K."/>
            <person name="Jurgens J.A."/>
            <person name="Kallen N."/>
            <person name="Kersten P."/>
            <person name="Kohler A."/>
            <person name="Kuees U."/>
            <person name="Kumar T.K.A."/>
            <person name="Kuo A."/>
            <person name="LaButti K."/>
            <person name="Larrondo L.F."/>
            <person name="Lindquist E."/>
            <person name="Ling A."/>
            <person name="Lombard V."/>
            <person name="Lucas S."/>
            <person name="Lundell T."/>
            <person name="Martin R."/>
            <person name="McLaughlin D.J."/>
            <person name="Morgenstern I."/>
            <person name="Morin E."/>
            <person name="Murat C."/>
            <person name="Nagy L.G."/>
            <person name="Nolan M."/>
            <person name="Ohm R.A."/>
            <person name="Patyshakuliyeva A."/>
            <person name="Rokas A."/>
            <person name="Ruiz-Duenas F.J."/>
            <person name="Sabat G."/>
            <person name="Salamov A."/>
            <person name="Samejima M."/>
            <person name="Schmutz J."/>
            <person name="Slot J.C."/>
            <person name="St John F."/>
            <person name="Stenlid J."/>
            <person name="Sun H."/>
            <person name="Sun S."/>
            <person name="Syed K."/>
            <person name="Tsang A."/>
            <person name="Wiebenga A."/>
            <person name="Young D."/>
            <person name="Pisabarro A."/>
            <person name="Eastwood D.C."/>
            <person name="Martin F."/>
            <person name="Cullen D."/>
            <person name="Grigoriev I.V."/>
            <person name="Hibbett D.S."/>
        </authorList>
    </citation>
    <scope>NUCLEOTIDE SEQUENCE [LARGE SCALE GENOMIC DNA]</scope>
    <source>
        <strain evidence="2">HHB-11173 SS5</strain>
    </source>
</reference>
<dbReference type="GeneID" id="18884027"/>
<dbReference type="HOGENOM" id="CLU_2484434_0_0_1"/>
<keyword evidence="2" id="KW-1185">Reference proteome</keyword>
<name>R7S194_PUNST</name>
<organism evidence="1 2">
    <name type="scientific">Punctularia strigosozonata (strain HHB-11173)</name>
    <name type="common">White-rot fungus</name>
    <dbReference type="NCBI Taxonomy" id="741275"/>
    <lineage>
        <taxon>Eukaryota</taxon>
        <taxon>Fungi</taxon>
        <taxon>Dikarya</taxon>
        <taxon>Basidiomycota</taxon>
        <taxon>Agaricomycotina</taxon>
        <taxon>Agaricomycetes</taxon>
        <taxon>Corticiales</taxon>
        <taxon>Punctulariaceae</taxon>
        <taxon>Punctularia</taxon>
    </lineage>
</organism>
<gene>
    <name evidence="1" type="ORF">PUNSTDRAFT_55723</name>
</gene>
<proteinExistence type="predicted"/>
<dbReference type="RefSeq" id="XP_007388616.1">
    <property type="nucleotide sequence ID" value="XM_007388554.1"/>
</dbReference>
<dbReference type="KEGG" id="psq:PUNSTDRAFT_55723"/>
<dbReference type="EMBL" id="JH687556">
    <property type="protein sequence ID" value="EIN04145.1"/>
    <property type="molecule type" value="Genomic_DNA"/>
</dbReference>
<evidence type="ECO:0000313" key="2">
    <source>
        <dbReference type="Proteomes" id="UP000054196"/>
    </source>
</evidence>
<sequence length="87" mass="8681">MTPNTLQDAATSTDDAPDIQVFALGPLADLCKSHNPDIDIASLDCGSLAQAASGVPDSATAAAATMQTLASNGSSTSTARQEKSTAE</sequence>
<evidence type="ECO:0000313" key="1">
    <source>
        <dbReference type="EMBL" id="EIN04145.1"/>
    </source>
</evidence>
<accession>R7S194</accession>
<dbReference type="AlphaFoldDB" id="R7S194"/>
<protein>
    <submittedName>
        <fullName evidence="1">Uncharacterized protein</fullName>
    </submittedName>
</protein>
<dbReference type="Proteomes" id="UP000054196">
    <property type="component" value="Unassembled WGS sequence"/>
</dbReference>